<dbReference type="Pfam" id="PF01740">
    <property type="entry name" value="STAS"/>
    <property type="match status" value="1"/>
</dbReference>
<organism evidence="4 5">
    <name type="scientific">Polyangium jinanense</name>
    <dbReference type="NCBI Taxonomy" id="2829994"/>
    <lineage>
        <taxon>Bacteria</taxon>
        <taxon>Pseudomonadati</taxon>
        <taxon>Myxococcota</taxon>
        <taxon>Polyangia</taxon>
        <taxon>Polyangiales</taxon>
        <taxon>Polyangiaceae</taxon>
        <taxon>Polyangium</taxon>
    </lineage>
</organism>
<comment type="caution">
    <text evidence="4">The sequence shown here is derived from an EMBL/GenBank/DDBJ whole genome shotgun (WGS) entry which is preliminary data.</text>
</comment>
<dbReference type="CDD" id="cd07041">
    <property type="entry name" value="STAS_RsbR_RsbS_like"/>
    <property type="match status" value="1"/>
</dbReference>
<evidence type="ECO:0000313" key="5">
    <source>
        <dbReference type="Proteomes" id="UP001151081"/>
    </source>
</evidence>
<feature type="coiled-coil region" evidence="2">
    <location>
        <begin position="195"/>
        <end position="229"/>
    </location>
</feature>
<dbReference type="PANTHER" id="PTHR33745">
    <property type="entry name" value="RSBT ANTAGONIST PROTEIN RSBS-RELATED"/>
    <property type="match status" value="1"/>
</dbReference>
<dbReference type="PROSITE" id="PS50801">
    <property type="entry name" value="STAS"/>
    <property type="match status" value="1"/>
</dbReference>
<dbReference type="AlphaFoldDB" id="A0A9X4AVS6"/>
<keyword evidence="5" id="KW-1185">Reference proteome</keyword>
<dbReference type="PANTHER" id="PTHR33745:SF3">
    <property type="entry name" value="RSBT CO-ANTAGONIST PROTEIN RSBRC"/>
    <property type="match status" value="1"/>
</dbReference>
<dbReference type="InterPro" id="IPR051932">
    <property type="entry name" value="Bact_StressResp_Reg"/>
</dbReference>
<name>A0A9X4AVS6_9BACT</name>
<dbReference type="Gene3D" id="3.30.750.24">
    <property type="entry name" value="STAS domain"/>
    <property type="match status" value="1"/>
</dbReference>
<sequence length="358" mass="39368">MIERATLGGVEFEYDTERKTLRMGGNPGIFIWVESTLAGLLSGLQRMVGTERIRLSLHGGGRDGVDEDWAYICQSPTFEQGFAQLTQVAASAGWGVWELVSLDSKAKEARVRARNHWEADCQKALGVSWGSSYLGGKFAGIFQRFFGVSQCWAEQVAFATKGEDYDEFVIRPSETSLEDRVERLLGTDEATKADLAVALERVRKEVEERAETEKELREKLDLIARQEEAIRALSTPIIEVWDGVITLPLMGVVDSQRAAETMERLLEAIVQKNARNAIIDLTGVDVIDTSTADHILRLVRAAELLGARCVITGIRPAVAQTMVSIGIDLSKLVTLASLRDGLLLCMGGARTARRASAR</sequence>
<dbReference type="EMBL" id="JAGTJJ010000034">
    <property type="protein sequence ID" value="MDC3986001.1"/>
    <property type="molecule type" value="Genomic_DNA"/>
</dbReference>
<keyword evidence="2" id="KW-0175">Coiled coil</keyword>
<evidence type="ECO:0000259" key="3">
    <source>
        <dbReference type="PROSITE" id="PS50801"/>
    </source>
</evidence>
<keyword evidence="1" id="KW-0597">Phosphoprotein</keyword>
<dbReference type="InterPro" id="IPR036513">
    <property type="entry name" value="STAS_dom_sf"/>
</dbReference>
<dbReference type="InterPro" id="IPR002645">
    <property type="entry name" value="STAS_dom"/>
</dbReference>
<evidence type="ECO:0000313" key="4">
    <source>
        <dbReference type="EMBL" id="MDC3986001.1"/>
    </source>
</evidence>
<evidence type="ECO:0000256" key="1">
    <source>
        <dbReference type="ARBA" id="ARBA00022553"/>
    </source>
</evidence>
<dbReference type="RefSeq" id="WP_272424318.1">
    <property type="nucleotide sequence ID" value="NZ_JAGTJJ010000034.1"/>
</dbReference>
<dbReference type="Proteomes" id="UP001151081">
    <property type="component" value="Unassembled WGS sequence"/>
</dbReference>
<proteinExistence type="predicted"/>
<protein>
    <submittedName>
        <fullName evidence="4">STAS domain-containing protein</fullName>
    </submittedName>
</protein>
<feature type="domain" description="STAS" evidence="3">
    <location>
        <begin position="234"/>
        <end position="345"/>
    </location>
</feature>
<dbReference type="SUPFAM" id="SSF52091">
    <property type="entry name" value="SpoIIaa-like"/>
    <property type="match status" value="1"/>
</dbReference>
<reference evidence="4 5" key="1">
    <citation type="submission" date="2021-04" db="EMBL/GenBank/DDBJ databases">
        <title>Genome analysis of Polyangium sp.</title>
        <authorList>
            <person name="Li Y."/>
            <person name="Wang J."/>
        </authorList>
    </citation>
    <scope>NUCLEOTIDE SEQUENCE [LARGE SCALE GENOMIC DNA]</scope>
    <source>
        <strain evidence="4 5">SDU14</strain>
    </source>
</reference>
<gene>
    <name evidence="4" type="ORF">KEG57_36310</name>
</gene>
<evidence type="ECO:0000256" key="2">
    <source>
        <dbReference type="SAM" id="Coils"/>
    </source>
</evidence>
<accession>A0A9X4AVS6</accession>